<dbReference type="SUPFAM" id="SSF47384">
    <property type="entry name" value="Homodimeric domain of signal transducing histidine kinase"/>
    <property type="match status" value="1"/>
</dbReference>
<dbReference type="PANTHER" id="PTHR43065:SF46">
    <property type="entry name" value="C4-DICARBOXYLATE TRANSPORT SENSOR PROTEIN DCTB"/>
    <property type="match status" value="1"/>
</dbReference>
<keyword evidence="6" id="KW-0418">Kinase</keyword>
<dbReference type="InterPro" id="IPR000014">
    <property type="entry name" value="PAS"/>
</dbReference>
<evidence type="ECO:0000256" key="9">
    <source>
        <dbReference type="PROSITE-ProRule" id="PRU00169"/>
    </source>
</evidence>
<comment type="caution">
    <text evidence="13">The sequence shown here is derived from an EMBL/GenBank/DDBJ whole genome shotgun (WGS) entry which is preliminary data.</text>
</comment>
<dbReference type="Gene3D" id="3.30.450.20">
    <property type="entry name" value="PAS domain"/>
    <property type="match status" value="1"/>
</dbReference>
<dbReference type="CDD" id="cd00156">
    <property type="entry name" value="REC"/>
    <property type="match status" value="2"/>
</dbReference>
<dbReference type="AlphaFoldDB" id="A0A9D8KHI9"/>
<dbReference type="EMBL" id="JAFGIX010000070">
    <property type="protein sequence ID" value="MBN1574229.1"/>
    <property type="molecule type" value="Genomic_DNA"/>
</dbReference>
<dbReference type="InterPro" id="IPR013655">
    <property type="entry name" value="PAS_fold_3"/>
</dbReference>
<protein>
    <recommendedName>
        <fullName evidence="2">histidine kinase</fullName>
        <ecNumber evidence="2">2.7.13.3</ecNumber>
    </recommendedName>
</protein>
<feature type="modified residue" description="4-aspartylphosphate" evidence="9">
    <location>
        <position position="57"/>
    </location>
</feature>
<dbReference type="Pfam" id="PF08447">
    <property type="entry name" value="PAS_3"/>
    <property type="match status" value="1"/>
</dbReference>
<dbReference type="Gene3D" id="1.10.287.130">
    <property type="match status" value="1"/>
</dbReference>
<keyword evidence="4" id="KW-0808">Transferase</keyword>
<dbReference type="PROSITE" id="PS50113">
    <property type="entry name" value="PAC"/>
    <property type="match status" value="1"/>
</dbReference>
<dbReference type="EC" id="2.7.13.3" evidence="2"/>
<dbReference type="InterPro" id="IPR001789">
    <property type="entry name" value="Sig_transdc_resp-reg_receiver"/>
</dbReference>
<gene>
    <name evidence="13" type="ORF">JW984_13610</name>
</gene>
<dbReference type="Gene3D" id="3.40.50.2300">
    <property type="match status" value="2"/>
</dbReference>
<dbReference type="InterPro" id="IPR003661">
    <property type="entry name" value="HisK_dim/P_dom"/>
</dbReference>
<dbReference type="CDD" id="cd00082">
    <property type="entry name" value="HisKA"/>
    <property type="match status" value="1"/>
</dbReference>
<dbReference type="InterPro" id="IPR005467">
    <property type="entry name" value="His_kinase_dom"/>
</dbReference>
<comment type="catalytic activity">
    <reaction evidence="1">
        <text>ATP + protein L-histidine = ADP + protein N-phospho-L-histidine.</text>
        <dbReference type="EC" id="2.7.13.3"/>
    </reaction>
</comment>
<dbReference type="SUPFAM" id="SSF55785">
    <property type="entry name" value="PYP-like sensor domain (PAS domain)"/>
    <property type="match status" value="1"/>
</dbReference>
<dbReference type="Proteomes" id="UP000809273">
    <property type="component" value="Unassembled WGS sequence"/>
</dbReference>
<dbReference type="SMART" id="SM00387">
    <property type="entry name" value="HATPase_c"/>
    <property type="match status" value="1"/>
</dbReference>
<feature type="domain" description="Response regulatory" evidence="11">
    <location>
        <begin position="528"/>
        <end position="644"/>
    </location>
</feature>
<dbReference type="SUPFAM" id="SSF55874">
    <property type="entry name" value="ATPase domain of HSP90 chaperone/DNA topoisomerase II/histidine kinase"/>
    <property type="match status" value="1"/>
</dbReference>
<evidence type="ECO:0000259" key="10">
    <source>
        <dbReference type="PROSITE" id="PS50109"/>
    </source>
</evidence>
<dbReference type="NCBIfam" id="TIGR00229">
    <property type="entry name" value="sensory_box"/>
    <property type="match status" value="1"/>
</dbReference>
<dbReference type="CDD" id="cd00130">
    <property type="entry name" value="PAS"/>
    <property type="match status" value="1"/>
</dbReference>
<dbReference type="GO" id="GO:0005524">
    <property type="term" value="F:ATP binding"/>
    <property type="evidence" value="ECO:0007669"/>
    <property type="project" value="UniProtKB-KW"/>
</dbReference>
<feature type="domain" description="Response regulatory" evidence="11">
    <location>
        <begin position="8"/>
        <end position="122"/>
    </location>
</feature>
<dbReference type="Gene3D" id="3.30.565.10">
    <property type="entry name" value="Histidine kinase-like ATPase, C-terminal domain"/>
    <property type="match status" value="1"/>
</dbReference>
<evidence type="ECO:0000256" key="5">
    <source>
        <dbReference type="ARBA" id="ARBA00022741"/>
    </source>
</evidence>
<dbReference type="SMART" id="SM00388">
    <property type="entry name" value="HisKA"/>
    <property type="match status" value="1"/>
</dbReference>
<dbReference type="SMART" id="SM00086">
    <property type="entry name" value="PAC"/>
    <property type="match status" value="1"/>
</dbReference>
<evidence type="ECO:0000256" key="8">
    <source>
        <dbReference type="ARBA" id="ARBA00023012"/>
    </source>
</evidence>
<name>A0A9D8KHI9_9DELT</name>
<dbReference type="InterPro" id="IPR036890">
    <property type="entry name" value="HATPase_C_sf"/>
</dbReference>
<dbReference type="PANTHER" id="PTHR43065">
    <property type="entry name" value="SENSOR HISTIDINE KINASE"/>
    <property type="match status" value="1"/>
</dbReference>
<evidence type="ECO:0000256" key="7">
    <source>
        <dbReference type="ARBA" id="ARBA00022840"/>
    </source>
</evidence>
<dbReference type="PRINTS" id="PR00344">
    <property type="entry name" value="BCTRLSENSOR"/>
</dbReference>
<dbReference type="InterPro" id="IPR011006">
    <property type="entry name" value="CheY-like_superfamily"/>
</dbReference>
<evidence type="ECO:0000256" key="6">
    <source>
        <dbReference type="ARBA" id="ARBA00022777"/>
    </source>
</evidence>
<feature type="domain" description="Histidine kinase" evidence="10">
    <location>
        <begin position="283"/>
        <end position="509"/>
    </location>
</feature>
<reference evidence="13" key="1">
    <citation type="journal article" date="2021" name="Environ. Microbiol.">
        <title>Genomic characterization of three novel Desulfobacterota classes expand the metabolic and phylogenetic diversity of the phylum.</title>
        <authorList>
            <person name="Murphy C.L."/>
            <person name="Biggerstaff J."/>
            <person name="Eichhorn A."/>
            <person name="Ewing E."/>
            <person name="Shahan R."/>
            <person name="Soriano D."/>
            <person name="Stewart S."/>
            <person name="VanMol K."/>
            <person name="Walker R."/>
            <person name="Walters P."/>
            <person name="Elshahed M.S."/>
            <person name="Youssef N.H."/>
        </authorList>
    </citation>
    <scope>NUCLEOTIDE SEQUENCE</scope>
    <source>
        <strain evidence="13">Zod_Metabat.24</strain>
    </source>
</reference>
<dbReference type="GO" id="GO:0000155">
    <property type="term" value="F:phosphorelay sensor kinase activity"/>
    <property type="evidence" value="ECO:0007669"/>
    <property type="project" value="InterPro"/>
</dbReference>
<dbReference type="PROSITE" id="PS50110">
    <property type="entry name" value="RESPONSE_REGULATORY"/>
    <property type="match status" value="2"/>
</dbReference>
<dbReference type="Gene3D" id="2.10.70.100">
    <property type="match status" value="1"/>
</dbReference>
<feature type="domain" description="PAC" evidence="12">
    <location>
        <begin position="218"/>
        <end position="270"/>
    </location>
</feature>
<keyword evidence="5" id="KW-0547">Nucleotide-binding</keyword>
<accession>A0A9D8KHI9</accession>
<evidence type="ECO:0000256" key="2">
    <source>
        <dbReference type="ARBA" id="ARBA00012438"/>
    </source>
</evidence>
<keyword evidence="7" id="KW-0067">ATP-binding</keyword>
<evidence type="ECO:0000256" key="1">
    <source>
        <dbReference type="ARBA" id="ARBA00000085"/>
    </source>
</evidence>
<dbReference type="InterPro" id="IPR000700">
    <property type="entry name" value="PAS-assoc_C"/>
</dbReference>
<sequence>MLRSEPIKILYVEDDNGLAHLVKDSLKREGYEVDIALNGEEGLAMYEAGSYDLIALDYEMPIFNGLEVMKKLSSEGDMPPTMMITGAGDENLAVEAMKLGAGDYLVKDIEGSYIDLIPIKVERILESHRLAIEKKRAEEELLRISKLLSEAQEVAKLGSWEWDIVNDNTVWSFEMYKILGVDISEPPSIEKMRELVHPDDKKICENLMKTVINGNRPEYIECRIITREGILKFVHFKAESHYDGSGKLIRMIGILQDITEQKRMEEHLIEGQKMKAVGALAAGVAHDFNNITATILGYASFLKNKFIDMGPVYEGLLAIQKSAIRASELTAQLLTYSRSREGKFEVVPVNINKVVDSVYNIITSEALEKSISINLEIESDLKNIEGDISQLTQVVMNLSMNALEAMTDGGTLTIQTYLIEVEKEIEMGLYSIKTGEYVCLKMKDTGIGMNRDTLNRVFDPYFTTKDEKSRIGLGLSVVYGIVKNHGGYINIDSETDRGTEITLYFPAESEKKEDTEKIDIKAMGGTESIMIIESEEAVLLILKNILTEAGYTVYAYDSGEAGLKAFREKEKPTDLVILDFIMPDIGGEEVLKKLLEIDPDIKVILSSGYSEVNQYRDVINLGAAGLVKKPFMANKLLREIREVLD</sequence>
<dbReference type="Pfam" id="PF02518">
    <property type="entry name" value="HATPase_c"/>
    <property type="match status" value="1"/>
</dbReference>
<dbReference type="InterPro" id="IPR004358">
    <property type="entry name" value="Sig_transdc_His_kin-like_C"/>
</dbReference>
<evidence type="ECO:0000256" key="4">
    <source>
        <dbReference type="ARBA" id="ARBA00022679"/>
    </source>
</evidence>
<organism evidence="13 14">
    <name type="scientific">Candidatus Zymogenus saltonus</name>
    <dbReference type="NCBI Taxonomy" id="2844893"/>
    <lineage>
        <taxon>Bacteria</taxon>
        <taxon>Deltaproteobacteria</taxon>
        <taxon>Candidatus Zymogenia</taxon>
        <taxon>Candidatus Zymogeniales</taxon>
        <taxon>Candidatus Zymogenaceae</taxon>
        <taxon>Candidatus Zymogenus</taxon>
    </lineage>
</organism>
<dbReference type="InterPro" id="IPR001610">
    <property type="entry name" value="PAC"/>
</dbReference>
<proteinExistence type="predicted"/>
<evidence type="ECO:0000259" key="11">
    <source>
        <dbReference type="PROSITE" id="PS50110"/>
    </source>
</evidence>
<dbReference type="SUPFAM" id="SSF52172">
    <property type="entry name" value="CheY-like"/>
    <property type="match status" value="2"/>
</dbReference>
<feature type="modified residue" description="4-aspartylphosphate" evidence="9">
    <location>
        <position position="579"/>
    </location>
</feature>
<evidence type="ECO:0000259" key="12">
    <source>
        <dbReference type="PROSITE" id="PS50113"/>
    </source>
</evidence>
<evidence type="ECO:0000313" key="14">
    <source>
        <dbReference type="Proteomes" id="UP000809273"/>
    </source>
</evidence>
<dbReference type="InterPro" id="IPR035965">
    <property type="entry name" value="PAS-like_dom_sf"/>
</dbReference>
<dbReference type="Pfam" id="PF00072">
    <property type="entry name" value="Response_reg"/>
    <property type="match status" value="2"/>
</dbReference>
<reference evidence="13" key="2">
    <citation type="submission" date="2021-01" db="EMBL/GenBank/DDBJ databases">
        <authorList>
            <person name="Hahn C.R."/>
            <person name="Youssef N.H."/>
            <person name="Elshahed M."/>
        </authorList>
    </citation>
    <scope>NUCLEOTIDE SEQUENCE</scope>
    <source>
        <strain evidence="13">Zod_Metabat.24</strain>
    </source>
</reference>
<dbReference type="PROSITE" id="PS50109">
    <property type="entry name" value="HIS_KIN"/>
    <property type="match status" value="1"/>
</dbReference>
<keyword evidence="8" id="KW-0902">Two-component regulatory system</keyword>
<dbReference type="SMART" id="SM00448">
    <property type="entry name" value="REC"/>
    <property type="match status" value="2"/>
</dbReference>
<keyword evidence="3 9" id="KW-0597">Phosphoprotein</keyword>
<dbReference type="InterPro" id="IPR003594">
    <property type="entry name" value="HATPase_dom"/>
</dbReference>
<dbReference type="InterPro" id="IPR036097">
    <property type="entry name" value="HisK_dim/P_sf"/>
</dbReference>
<evidence type="ECO:0000313" key="13">
    <source>
        <dbReference type="EMBL" id="MBN1574229.1"/>
    </source>
</evidence>
<evidence type="ECO:0000256" key="3">
    <source>
        <dbReference type="ARBA" id="ARBA00022553"/>
    </source>
</evidence>